<dbReference type="InterPro" id="IPR045341">
    <property type="entry name" value="DUF6532"/>
</dbReference>
<feature type="region of interest" description="Disordered" evidence="1">
    <location>
        <begin position="1"/>
        <end position="125"/>
    </location>
</feature>
<organism evidence="3 4">
    <name type="scientific">Panaeolus cyanescens</name>
    <dbReference type="NCBI Taxonomy" id="181874"/>
    <lineage>
        <taxon>Eukaryota</taxon>
        <taxon>Fungi</taxon>
        <taxon>Dikarya</taxon>
        <taxon>Basidiomycota</taxon>
        <taxon>Agaricomycotina</taxon>
        <taxon>Agaricomycetes</taxon>
        <taxon>Agaricomycetidae</taxon>
        <taxon>Agaricales</taxon>
        <taxon>Agaricineae</taxon>
        <taxon>Galeropsidaceae</taxon>
        <taxon>Panaeolus</taxon>
    </lineage>
</organism>
<feature type="compositionally biased region" description="Acidic residues" evidence="1">
    <location>
        <begin position="34"/>
        <end position="43"/>
    </location>
</feature>
<evidence type="ECO:0000259" key="2">
    <source>
        <dbReference type="Pfam" id="PF20149"/>
    </source>
</evidence>
<protein>
    <recommendedName>
        <fullName evidence="2">DUF6532 domain-containing protein</fullName>
    </recommendedName>
</protein>
<dbReference type="Pfam" id="PF20149">
    <property type="entry name" value="DUF6532"/>
    <property type="match status" value="1"/>
</dbReference>
<evidence type="ECO:0000313" key="3">
    <source>
        <dbReference type="EMBL" id="PPQ84641.1"/>
    </source>
</evidence>
<dbReference type="OrthoDB" id="3068057at2759"/>
<feature type="compositionally biased region" description="Polar residues" evidence="1">
    <location>
        <begin position="1"/>
        <end position="14"/>
    </location>
</feature>
<dbReference type="STRING" id="181874.A0A409X1M6"/>
<feature type="compositionally biased region" description="Basic residues" evidence="1">
    <location>
        <begin position="354"/>
        <end position="363"/>
    </location>
</feature>
<dbReference type="AlphaFoldDB" id="A0A409X1M6"/>
<proteinExistence type="predicted"/>
<dbReference type="Proteomes" id="UP000284842">
    <property type="component" value="Unassembled WGS sequence"/>
</dbReference>
<feature type="compositionally biased region" description="Basic and acidic residues" evidence="1">
    <location>
        <begin position="16"/>
        <end position="25"/>
    </location>
</feature>
<accession>A0A409X1M6</accession>
<dbReference type="EMBL" id="NHTK01004846">
    <property type="protein sequence ID" value="PPQ84641.1"/>
    <property type="molecule type" value="Genomic_DNA"/>
</dbReference>
<dbReference type="InParanoid" id="A0A409X1M6"/>
<sequence length="449" mass="50807">MEYPPSSDSEQGRSTAFEEVHDHQHNGQGGMSDDIYEDEEETDVPPTIIPEKLLKRKKVKLSKRDEMLVSEQTTMVKTSRTKKQTSKSSRHVKNRQVSHISDEEPATLEEPEESEPDSDPDGEREWPRIVRLARGGLLKQNIHIQVLARKAMAIVERDIHLSNAWPELNRSAAYRLEVLLKAADSLIGKNPKYKAMTTRIKIDEIFCRRVGKWFLDRLPLRRHDVLDAARGELYGYRLGKGEECKVRVHVMLENDNYLHPGAFMSVDDGEITYVSESTPAKPLKFQNPIFIDILGRAFFEFSSSSGFKYQDDFKTSLPDRPQYQDPEITKSMVALAATATYAAIWEMRSGKAPVPKKRGRGIKRKADARDGTPQQAPDAFSGNKLFGVYMGHIEYLEALQAQGRVTYHKLMSSLLKQVMVQDGMAVGGRPDGQPVYSPLRGVDVDCLED</sequence>
<evidence type="ECO:0000256" key="1">
    <source>
        <dbReference type="SAM" id="MobiDB-lite"/>
    </source>
</evidence>
<keyword evidence="4" id="KW-1185">Reference proteome</keyword>
<feature type="domain" description="DUF6532" evidence="2">
    <location>
        <begin position="151"/>
        <end position="396"/>
    </location>
</feature>
<feature type="compositionally biased region" description="Basic residues" evidence="1">
    <location>
        <begin position="79"/>
        <end position="96"/>
    </location>
</feature>
<feature type="region of interest" description="Disordered" evidence="1">
    <location>
        <begin position="352"/>
        <end position="377"/>
    </location>
</feature>
<feature type="compositionally biased region" description="Acidic residues" evidence="1">
    <location>
        <begin position="103"/>
        <end position="120"/>
    </location>
</feature>
<reference evidence="3 4" key="1">
    <citation type="journal article" date="2018" name="Evol. Lett.">
        <title>Horizontal gene cluster transfer increased hallucinogenic mushroom diversity.</title>
        <authorList>
            <person name="Reynolds H.T."/>
            <person name="Vijayakumar V."/>
            <person name="Gluck-Thaler E."/>
            <person name="Korotkin H.B."/>
            <person name="Matheny P.B."/>
            <person name="Slot J.C."/>
        </authorList>
    </citation>
    <scope>NUCLEOTIDE SEQUENCE [LARGE SCALE GENOMIC DNA]</scope>
    <source>
        <strain evidence="3 4">2629</strain>
    </source>
</reference>
<comment type="caution">
    <text evidence="3">The sequence shown here is derived from an EMBL/GenBank/DDBJ whole genome shotgun (WGS) entry which is preliminary data.</text>
</comment>
<evidence type="ECO:0000313" key="4">
    <source>
        <dbReference type="Proteomes" id="UP000284842"/>
    </source>
</evidence>
<gene>
    <name evidence="3" type="ORF">CVT24_006986</name>
</gene>
<name>A0A409X1M6_9AGAR</name>